<keyword evidence="1" id="KW-0805">Transcription regulation</keyword>
<dbReference type="GO" id="GO:0003700">
    <property type="term" value="F:DNA-binding transcription factor activity"/>
    <property type="evidence" value="ECO:0007669"/>
    <property type="project" value="InterPro"/>
</dbReference>
<dbReference type="Proteomes" id="UP000178774">
    <property type="component" value="Unassembled WGS sequence"/>
</dbReference>
<gene>
    <name evidence="4" type="ORF">A2822_02760</name>
</gene>
<reference evidence="4 5" key="1">
    <citation type="journal article" date="2016" name="Nat. Commun.">
        <title>Thousands of microbial genomes shed light on interconnected biogeochemical processes in an aquifer system.</title>
        <authorList>
            <person name="Anantharaman K."/>
            <person name="Brown C.T."/>
            <person name="Hug L.A."/>
            <person name="Sharon I."/>
            <person name="Castelle C.J."/>
            <person name="Probst A.J."/>
            <person name="Thomas B.C."/>
            <person name="Singh A."/>
            <person name="Wilkins M.J."/>
            <person name="Karaoz U."/>
            <person name="Brodie E.L."/>
            <person name="Williams K.H."/>
            <person name="Hubbard S.S."/>
            <person name="Banfield J.F."/>
        </authorList>
    </citation>
    <scope>NUCLEOTIDE SEQUENCE [LARGE SCALE GENOMIC DNA]</scope>
</reference>
<dbReference type="AlphaFoldDB" id="A0A1G2HSN4"/>
<protein>
    <recommendedName>
        <fullName evidence="3">HTH deoR-type domain-containing protein</fullName>
    </recommendedName>
</protein>
<comment type="caution">
    <text evidence="4">The sequence shown here is derived from an EMBL/GenBank/DDBJ whole genome shotgun (WGS) entry which is preliminary data.</text>
</comment>
<proteinExistence type="predicted"/>
<dbReference type="SUPFAM" id="SSF46785">
    <property type="entry name" value="Winged helix' DNA-binding domain"/>
    <property type="match status" value="1"/>
</dbReference>
<evidence type="ECO:0000256" key="2">
    <source>
        <dbReference type="ARBA" id="ARBA00023163"/>
    </source>
</evidence>
<evidence type="ECO:0000259" key="3">
    <source>
        <dbReference type="SMART" id="SM00420"/>
    </source>
</evidence>
<accession>A0A1G2HSN4</accession>
<sequence length="193" mass="22583">MDNNFIKIINATYKLLDFFPEGDPLKNKAKEKTLLIMEKLAAVLVDSTLDDDIGMLQYYLELARAQGWIHDINFLIVKKEWELIKKQIPNSQFPIPNKNLDDKKLKTNEIFSPKVRPKGITSENYSDRQEKILKILNRKKKVQVQDIIKEMPNVTKRTIRRDLDDLLKKGKITRMGEFNQVVYQKIDGTHLIS</sequence>
<feature type="domain" description="HTH deoR-type" evidence="3">
    <location>
        <begin position="128"/>
        <end position="181"/>
    </location>
</feature>
<dbReference type="InterPro" id="IPR036390">
    <property type="entry name" value="WH_DNA-bd_sf"/>
</dbReference>
<evidence type="ECO:0000256" key="1">
    <source>
        <dbReference type="ARBA" id="ARBA00023015"/>
    </source>
</evidence>
<dbReference type="Pfam" id="PF08220">
    <property type="entry name" value="HTH_DeoR"/>
    <property type="match status" value="1"/>
</dbReference>
<dbReference type="Gene3D" id="1.10.10.10">
    <property type="entry name" value="Winged helix-like DNA-binding domain superfamily/Winged helix DNA-binding domain"/>
    <property type="match status" value="1"/>
</dbReference>
<dbReference type="EMBL" id="MHOP01000023">
    <property type="protein sequence ID" value="OGZ65409.1"/>
    <property type="molecule type" value="Genomic_DNA"/>
</dbReference>
<evidence type="ECO:0000313" key="5">
    <source>
        <dbReference type="Proteomes" id="UP000178774"/>
    </source>
</evidence>
<dbReference type="InterPro" id="IPR036388">
    <property type="entry name" value="WH-like_DNA-bd_sf"/>
</dbReference>
<dbReference type="InterPro" id="IPR001034">
    <property type="entry name" value="DeoR_HTH"/>
</dbReference>
<evidence type="ECO:0000313" key="4">
    <source>
        <dbReference type="EMBL" id="OGZ65409.1"/>
    </source>
</evidence>
<keyword evidence="2" id="KW-0804">Transcription</keyword>
<name>A0A1G2HSN4_9BACT</name>
<organism evidence="4 5">
    <name type="scientific">Candidatus Staskawiczbacteria bacterium RIFCSPHIGHO2_01_FULL_41_41</name>
    <dbReference type="NCBI Taxonomy" id="1802203"/>
    <lineage>
        <taxon>Bacteria</taxon>
        <taxon>Candidatus Staskawicziibacteriota</taxon>
    </lineage>
</organism>
<dbReference type="SMART" id="SM00420">
    <property type="entry name" value="HTH_DEOR"/>
    <property type="match status" value="1"/>
</dbReference>